<sequence length="710" mass="79304">MGEGIGYASKTVTLLYPRRARWRAVEQPQAPPTTMRMEDSFRSSGAMFSVVTDQSKQAETWPRVLLPSRRSSRGLSAPAGWLPHKYIAPTRARIPVSVPSTRWTRWTNEDAHEIVLCLVESHPTPPPPRLVRETGCKTCRRRKVRCDENKPSCHNCTRRGLVCDTGFQLKWEVDYVRRGLAFGRQGVWSKRGDARDEPSLRDISHDAVEWRPLPTIGPHHFLNTSVRDFEDGGVEDDVAERSDEVSVASPSPTADDVLLWTEPSMFPKWFHPRLQRTSSRSSQRAGRAIFSSPSRHSRPAIGAEPMRSWSQSAVRLKGNVLASLRRAVASRSVAQLVCDPHILVMMMFMCLYEINDNCDRRWVIHLRGSHEIIRRRRQLSFPSGQSASHPLTSFAERFFAFQDVMGRTACGDVPLFGSDYWENLEPQIEVDAWMGFDESVDDQLAKAAELKRLAAVLYLHCALYNASPSTPLVVEHVRRILQGVSEFLRMGVVAGLSFALFVTGTELDPLNDEIFVDDETGKPVYGRPLILAALDAMSASSVSNVSKTRAVIRKVWRMRDLHLEEQTDRDGSLNDWEYFVAPVSANGMANETSADDPVPGTELLVDVGKSLNLSHAGAGTSDIVLILQPTPCGGDPVGKTLTHTLYLYCISSSEMAHMEKVLPAIPARALGTYLHRSTGFVNIWWIPTANKIGRRFVFLATTVLCMCVGV</sequence>
<evidence type="ECO:0000256" key="3">
    <source>
        <dbReference type="ARBA" id="ARBA00023125"/>
    </source>
</evidence>
<keyword evidence="2" id="KW-0805">Transcription regulation</keyword>
<dbReference type="PROSITE" id="PS50048">
    <property type="entry name" value="ZN2_CY6_FUNGAL_2"/>
    <property type="match status" value="1"/>
</dbReference>
<dbReference type="CDD" id="cd00067">
    <property type="entry name" value="GAL4"/>
    <property type="match status" value="1"/>
</dbReference>
<evidence type="ECO:0000313" key="9">
    <source>
        <dbReference type="Proteomes" id="UP000053958"/>
    </source>
</evidence>
<evidence type="ECO:0000256" key="1">
    <source>
        <dbReference type="ARBA" id="ARBA00004123"/>
    </source>
</evidence>
<dbReference type="Proteomes" id="UP000053958">
    <property type="component" value="Unassembled WGS sequence"/>
</dbReference>
<evidence type="ECO:0000259" key="7">
    <source>
        <dbReference type="PROSITE" id="PS50048"/>
    </source>
</evidence>
<proteinExistence type="predicted"/>
<dbReference type="Pfam" id="PF00172">
    <property type="entry name" value="Zn_clus"/>
    <property type="match status" value="1"/>
</dbReference>
<dbReference type="GO" id="GO:0045944">
    <property type="term" value="P:positive regulation of transcription by RNA polymerase II"/>
    <property type="evidence" value="ECO:0007669"/>
    <property type="project" value="TreeGrafter"/>
</dbReference>
<evidence type="ECO:0000256" key="5">
    <source>
        <dbReference type="ARBA" id="ARBA00023242"/>
    </source>
</evidence>
<dbReference type="GO" id="GO:0005634">
    <property type="term" value="C:nucleus"/>
    <property type="evidence" value="ECO:0007669"/>
    <property type="project" value="UniProtKB-SubCell"/>
</dbReference>
<gene>
    <name evidence="8" type="ORF">T310_10228</name>
</gene>
<keyword evidence="5" id="KW-0539">Nucleus</keyword>
<evidence type="ECO:0000256" key="4">
    <source>
        <dbReference type="ARBA" id="ARBA00023163"/>
    </source>
</evidence>
<dbReference type="GeneID" id="25313297"/>
<reference evidence="8 9" key="1">
    <citation type="submission" date="2015-04" db="EMBL/GenBank/DDBJ databases">
        <authorList>
            <person name="Heijne W.H."/>
            <person name="Fedorova N.D."/>
            <person name="Nierman W.C."/>
            <person name="Vollebregt A.W."/>
            <person name="Zhao Z."/>
            <person name="Wu L."/>
            <person name="Kumar M."/>
            <person name="Stam H."/>
            <person name="van den Berg M.A."/>
            <person name="Pel H.J."/>
        </authorList>
    </citation>
    <scope>NUCLEOTIDE SEQUENCE [LARGE SCALE GENOMIC DNA]</scope>
    <source>
        <strain evidence="8 9">CBS 393.64</strain>
    </source>
</reference>
<dbReference type="AlphaFoldDB" id="A0A0F4YDD2"/>
<dbReference type="PANTHER" id="PTHR37534:SF49">
    <property type="entry name" value="LYSINE BIOSYNTHESIS REGULATORY PROTEIN LYS14"/>
    <property type="match status" value="1"/>
</dbReference>
<organism evidence="8 9">
    <name type="scientific">Rasamsonia emersonii (strain ATCC 16479 / CBS 393.64 / IMI 116815)</name>
    <dbReference type="NCBI Taxonomy" id="1408163"/>
    <lineage>
        <taxon>Eukaryota</taxon>
        <taxon>Fungi</taxon>
        <taxon>Dikarya</taxon>
        <taxon>Ascomycota</taxon>
        <taxon>Pezizomycotina</taxon>
        <taxon>Eurotiomycetes</taxon>
        <taxon>Eurotiomycetidae</taxon>
        <taxon>Eurotiales</taxon>
        <taxon>Trichocomaceae</taxon>
        <taxon>Rasamsonia</taxon>
    </lineage>
</organism>
<dbReference type="EMBL" id="LASV01000817">
    <property type="protein sequence ID" value="KKA16194.1"/>
    <property type="molecule type" value="Genomic_DNA"/>
</dbReference>
<dbReference type="Pfam" id="PF11951">
    <property type="entry name" value="Fungal_trans_2"/>
    <property type="match status" value="1"/>
</dbReference>
<comment type="caution">
    <text evidence="8">The sequence shown here is derived from an EMBL/GenBank/DDBJ whole genome shotgun (WGS) entry which is preliminary data.</text>
</comment>
<dbReference type="Gene3D" id="4.10.240.10">
    <property type="entry name" value="Zn(2)-C6 fungal-type DNA-binding domain"/>
    <property type="match status" value="1"/>
</dbReference>
<name>A0A0F4YDD2_RASE3</name>
<keyword evidence="3" id="KW-0238">DNA-binding</keyword>
<feature type="domain" description="Zn(2)-C6 fungal-type" evidence="7">
    <location>
        <begin position="135"/>
        <end position="163"/>
    </location>
</feature>
<dbReference type="STRING" id="1408163.A0A0F4YDD2"/>
<feature type="region of interest" description="Disordered" evidence="6">
    <location>
        <begin position="276"/>
        <end position="304"/>
    </location>
</feature>
<evidence type="ECO:0000256" key="6">
    <source>
        <dbReference type="SAM" id="MobiDB-lite"/>
    </source>
</evidence>
<dbReference type="GO" id="GO:0000976">
    <property type="term" value="F:transcription cis-regulatory region binding"/>
    <property type="evidence" value="ECO:0007669"/>
    <property type="project" value="TreeGrafter"/>
</dbReference>
<dbReference type="SUPFAM" id="SSF57701">
    <property type="entry name" value="Zn2/Cys6 DNA-binding domain"/>
    <property type="match status" value="1"/>
</dbReference>
<accession>A0A0F4YDD2</accession>
<dbReference type="OrthoDB" id="5069333at2759"/>
<protein>
    <submittedName>
        <fullName evidence="8">C6 zinc finger domain protein</fullName>
    </submittedName>
</protein>
<evidence type="ECO:0000256" key="2">
    <source>
        <dbReference type="ARBA" id="ARBA00023015"/>
    </source>
</evidence>
<dbReference type="InterPro" id="IPR001138">
    <property type="entry name" value="Zn2Cys6_DnaBD"/>
</dbReference>
<dbReference type="GO" id="GO:0008270">
    <property type="term" value="F:zinc ion binding"/>
    <property type="evidence" value="ECO:0007669"/>
    <property type="project" value="InterPro"/>
</dbReference>
<keyword evidence="9" id="KW-1185">Reference proteome</keyword>
<dbReference type="SMART" id="SM00066">
    <property type="entry name" value="GAL4"/>
    <property type="match status" value="1"/>
</dbReference>
<dbReference type="PANTHER" id="PTHR37534">
    <property type="entry name" value="TRANSCRIPTIONAL ACTIVATOR PROTEIN UGA3"/>
    <property type="match status" value="1"/>
</dbReference>
<evidence type="ECO:0000313" key="8">
    <source>
        <dbReference type="EMBL" id="KKA16194.1"/>
    </source>
</evidence>
<dbReference type="PROSITE" id="PS00463">
    <property type="entry name" value="ZN2_CY6_FUNGAL_1"/>
    <property type="match status" value="1"/>
</dbReference>
<dbReference type="InterPro" id="IPR021858">
    <property type="entry name" value="Fun_TF"/>
</dbReference>
<keyword evidence="4" id="KW-0804">Transcription</keyword>
<comment type="subcellular location">
    <subcellularLocation>
        <location evidence="1">Nucleus</location>
    </subcellularLocation>
</comment>
<dbReference type="GO" id="GO:0000981">
    <property type="term" value="F:DNA-binding transcription factor activity, RNA polymerase II-specific"/>
    <property type="evidence" value="ECO:0007669"/>
    <property type="project" value="InterPro"/>
</dbReference>
<dbReference type="InterPro" id="IPR036864">
    <property type="entry name" value="Zn2-C6_fun-type_DNA-bd_sf"/>
</dbReference>
<dbReference type="RefSeq" id="XP_013322806.1">
    <property type="nucleotide sequence ID" value="XM_013467352.1"/>
</dbReference>